<evidence type="ECO:0000259" key="2">
    <source>
        <dbReference type="Pfam" id="PF12937"/>
    </source>
</evidence>
<evidence type="ECO:0000256" key="1">
    <source>
        <dbReference type="SAM" id="MobiDB-lite"/>
    </source>
</evidence>
<dbReference type="Proteomes" id="UP001562354">
    <property type="component" value="Unassembled WGS sequence"/>
</dbReference>
<dbReference type="SUPFAM" id="SSF81383">
    <property type="entry name" value="F-box domain"/>
    <property type="match status" value="1"/>
</dbReference>
<dbReference type="InterPro" id="IPR006553">
    <property type="entry name" value="Leu-rich_rpt_Cys-con_subtyp"/>
</dbReference>
<dbReference type="InterPro" id="IPR036047">
    <property type="entry name" value="F-box-like_dom_sf"/>
</dbReference>
<feature type="compositionally biased region" description="Low complexity" evidence="1">
    <location>
        <begin position="12"/>
        <end position="22"/>
    </location>
</feature>
<keyword evidence="5" id="KW-1185">Reference proteome</keyword>
<name>A0ABR3P2Y2_9PEZI</name>
<dbReference type="Pfam" id="PF25372">
    <property type="entry name" value="DUF7885"/>
    <property type="match status" value="1"/>
</dbReference>
<protein>
    <recommendedName>
        <fullName evidence="6">Ubiquitin ligase complex F-box protein GRR1</fullName>
    </recommendedName>
</protein>
<accession>A0ABR3P2Y2</accession>
<feature type="compositionally biased region" description="Polar residues" evidence="1">
    <location>
        <begin position="34"/>
        <end position="46"/>
    </location>
</feature>
<comment type="caution">
    <text evidence="4">The sequence shown here is derived from an EMBL/GenBank/DDBJ whole genome shotgun (WGS) entry which is preliminary data.</text>
</comment>
<reference evidence="4 5" key="1">
    <citation type="submission" date="2024-07" db="EMBL/GenBank/DDBJ databases">
        <title>Draft sequence of the Neodothiora populina.</title>
        <authorList>
            <person name="Drown D.D."/>
            <person name="Schuette U.S."/>
            <person name="Buechlein A.B."/>
            <person name="Rusch D.R."/>
            <person name="Winton L.W."/>
            <person name="Adams G.A."/>
        </authorList>
    </citation>
    <scope>NUCLEOTIDE SEQUENCE [LARGE SCALE GENOMIC DNA]</scope>
    <source>
        <strain evidence="4 5">CPC 39397</strain>
    </source>
</reference>
<evidence type="ECO:0008006" key="6">
    <source>
        <dbReference type="Google" id="ProtNLM"/>
    </source>
</evidence>
<evidence type="ECO:0000313" key="4">
    <source>
        <dbReference type="EMBL" id="KAL1297068.1"/>
    </source>
</evidence>
<dbReference type="Pfam" id="PF12937">
    <property type="entry name" value="F-box-like"/>
    <property type="match status" value="1"/>
</dbReference>
<evidence type="ECO:0000313" key="5">
    <source>
        <dbReference type="Proteomes" id="UP001562354"/>
    </source>
</evidence>
<dbReference type="PANTHER" id="PTHR13318">
    <property type="entry name" value="PARTNER OF PAIRED, ISOFORM B-RELATED"/>
    <property type="match status" value="1"/>
</dbReference>
<dbReference type="Gene3D" id="3.80.10.10">
    <property type="entry name" value="Ribonuclease Inhibitor"/>
    <property type="match status" value="3"/>
</dbReference>
<feature type="domain" description="F-box/LRR-repeat protein 15-like leucin rich repeat" evidence="3">
    <location>
        <begin position="202"/>
        <end position="430"/>
    </location>
</feature>
<feature type="region of interest" description="Disordered" evidence="1">
    <location>
        <begin position="1"/>
        <end position="57"/>
    </location>
</feature>
<dbReference type="InterPro" id="IPR001810">
    <property type="entry name" value="F-box_dom"/>
</dbReference>
<organism evidence="4 5">
    <name type="scientific">Neodothiora populina</name>
    <dbReference type="NCBI Taxonomy" id="2781224"/>
    <lineage>
        <taxon>Eukaryota</taxon>
        <taxon>Fungi</taxon>
        <taxon>Dikarya</taxon>
        <taxon>Ascomycota</taxon>
        <taxon>Pezizomycotina</taxon>
        <taxon>Dothideomycetes</taxon>
        <taxon>Dothideomycetidae</taxon>
        <taxon>Dothideales</taxon>
        <taxon>Dothioraceae</taxon>
        <taxon>Neodothiora</taxon>
    </lineage>
</organism>
<feature type="domain" description="F-box" evidence="2">
    <location>
        <begin position="70"/>
        <end position="111"/>
    </location>
</feature>
<dbReference type="SMART" id="SM00367">
    <property type="entry name" value="LRR_CC"/>
    <property type="match status" value="12"/>
</dbReference>
<dbReference type="EMBL" id="JBFMKM010000016">
    <property type="protein sequence ID" value="KAL1297068.1"/>
    <property type="molecule type" value="Genomic_DNA"/>
</dbReference>
<dbReference type="InterPro" id="IPR057207">
    <property type="entry name" value="FBXL15_LRR"/>
</dbReference>
<dbReference type="InterPro" id="IPR032675">
    <property type="entry name" value="LRR_dom_sf"/>
</dbReference>
<feature type="compositionally biased region" description="Polar residues" evidence="1">
    <location>
        <begin position="684"/>
        <end position="705"/>
    </location>
</feature>
<gene>
    <name evidence="4" type="ORF">AAFC00_004655</name>
</gene>
<evidence type="ECO:0000259" key="3">
    <source>
        <dbReference type="Pfam" id="PF25372"/>
    </source>
</evidence>
<proteinExistence type="predicted"/>
<dbReference type="GeneID" id="95978355"/>
<sequence length="741" mass="80995">MSRARRQHRMSDASNSSSSSTSPERGVDDDNDSFMMQANDSASSLAPSVPPEEMSNAEYEERCRVSPVYRLPAELLIAIFSRLSSTTDLRSCTLVSKEWARNSVGLLWHRPQTNNWRAVQSVARSIVKADKFFAYQDLVKRLNLSTLASQVSDGTLHGFLSCKRIERLTLTNCTKLHDESLMPLIKGNKSLIALDVTGLSELTDETLMVVADNCLRLQGLNITGCRNLTDASLIAVAKNCRHLKRLKCNSCAQITDNAITTVADNSTHLLEIDLYDLPLLESTSITALMTSCPALRELRLARCPGITDFAFLSIPAKTPLFDALRILDLTDCSELGDKAIEKIVSLCPRLRNLILAKCRQLTDRAVWAITRLGKNLHYIHLGHCARITDASIVALAKACNRIRYIDLACCSNLTDVSITQLANLPKLKRVGLVKCAGITDRSIQALATYGGRIMSRPKERSHGVSALERVHLSYCTQLTLDGIHTLLNNCPRLTHLSLTGVQAFLRDDLTVFCREAPSEFNDHQREVFCVFSGTGVARLREYLNGGGTDAALETGIVDSDDEDGEVPVPPTHRQMAGTNLTHWPHVDHDGVDDEEMEDEEMPVDAQGDERMGLVGQGSPEAFLDVRVHSTPGNDNALAMTTPHGLGLLPNMLPQQRAPTRTQSWTGMGGVMWAHASNYAGSHPMSRTATPPQQGPSGAGSVQRNGIGNVDASGASYPAAREAQHVTGMMGAVNMMDSDETR</sequence>
<dbReference type="SUPFAM" id="SSF52047">
    <property type="entry name" value="RNI-like"/>
    <property type="match status" value="1"/>
</dbReference>
<dbReference type="RefSeq" id="XP_069196750.1">
    <property type="nucleotide sequence ID" value="XM_069344331.1"/>
</dbReference>
<feature type="region of interest" description="Disordered" evidence="1">
    <location>
        <begin position="681"/>
        <end position="713"/>
    </location>
</feature>